<dbReference type="PIRSF" id="PIRSF002419">
    <property type="entry name" value="Tetraspanin"/>
    <property type="match status" value="1"/>
</dbReference>
<dbReference type="GeneID" id="108046003"/>
<dbReference type="PRINTS" id="PR00259">
    <property type="entry name" value="TMFOUR"/>
</dbReference>
<dbReference type="CDD" id="cd03127">
    <property type="entry name" value="tetraspanin_LEL"/>
    <property type="match status" value="1"/>
</dbReference>
<reference evidence="10" key="2">
    <citation type="submission" date="2025-04" db="UniProtKB">
        <authorList>
            <consortium name="RefSeq"/>
        </authorList>
    </citation>
    <scope>IDENTIFICATION</scope>
</reference>
<keyword evidence="9" id="KW-1185">Reference proteome</keyword>
<feature type="transmembrane region" description="Helical" evidence="7">
    <location>
        <begin position="7"/>
        <end position="32"/>
    </location>
</feature>
<protein>
    <recommendedName>
        <fullName evidence="7">Tetraspanin</fullName>
    </recommendedName>
</protein>
<dbReference type="InterPro" id="IPR000301">
    <property type="entry name" value="Tetraspanin_animals"/>
</dbReference>
<dbReference type="GO" id="GO:0016020">
    <property type="term" value="C:membrane"/>
    <property type="evidence" value="ECO:0007669"/>
    <property type="project" value="UniProtKB-SubCell"/>
</dbReference>
<evidence type="ECO:0000313" key="10">
    <source>
        <dbReference type="RefSeq" id="XP_016981026.1"/>
    </source>
</evidence>
<dbReference type="SUPFAM" id="SSF48652">
    <property type="entry name" value="Tetraspanin"/>
    <property type="match status" value="1"/>
</dbReference>
<gene>
    <name evidence="10" type="primary">LOC108046003</name>
    <name evidence="8" type="synonym">108046003</name>
</gene>
<evidence type="ECO:0000256" key="1">
    <source>
        <dbReference type="ARBA" id="ARBA00004141"/>
    </source>
</evidence>
<evidence type="ECO:0000256" key="4">
    <source>
        <dbReference type="ARBA" id="ARBA00022989"/>
    </source>
</evidence>
<evidence type="ECO:0000256" key="5">
    <source>
        <dbReference type="ARBA" id="ARBA00023136"/>
    </source>
</evidence>
<name>A0A6P4F6N2_DRORH</name>
<comment type="similarity">
    <text evidence="2 7">Belongs to the tetraspanin (TM4SF) family.</text>
</comment>
<dbReference type="PROSITE" id="PS51257">
    <property type="entry name" value="PROKAR_LIPOPROTEIN"/>
    <property type="match status" value="1"/>
</dbReference>
<keyword evidence="6" id="KW-1015">Disulfide bond</keyword>
<reference evidence="8" key="3">
    <citation type="submission" date="2025-05" db="UniProtKB">
        <authorList>
            <consortium name="EnsemblMetazoa"/>
        </authorList>
    </citation>
    <scope>IDENTIFICATION</scope>
</reference>
<dbReference type="PANTHER" id="PTHR19282">
    <property type="entry name" value="TETRASPANIN"/>
    <property type="match status" value="1"/>
</dbReference>
<organism evidence="10">
    <name type="scientific">Drosophila rhopaloa</name>
    <name type="common">Fruit fly</name>
    <dbReference type="NCBI Taxonomy" id="1041015"/>
    <lineage>
        <taxon>Eukaryota</taxon>
        <taxon>Metazoa</taxon>
        <taxon>Ecdysozoa</taxon>
        <taxon>Arthropoda</taxon>
        <taxon>Hexapoda</taxon>
        <taxon>Insecta</taxon>
        <taxon>Pterygota</taxon>
        <taxon>Neoptera</taxon>
        <taxon>Endopterygota</taxon>
        <taxon>Diptera</taxon>
        <taxon>Brachycera</taxon>
        <taxon>Muscomorpha</taxon>
        <taxon>Ephydroidea</taxon>
        <taxon>Drosophilidae</taxon>
        <taxon>Drosophila</taxon>
        <taxon>Sophophora</taxon>
    </lineage>
</organism>
<proteinExistence type="inferred from homology"/>
<dbReference type="InterPro" id="IPR018499">
    <property type="entry name" value="Tetraspanin/Peripherin"/>
</dbReference>
<feature type="transmembrane region" description="Helical" evidence="7">
    <location>
        <begin position="52"/>
        <end position="76"/>
    </location>
</feature>
<feature type="transmembrane region" description="Helical" evidence="7">
    <location>
        <begin position="83"/>
        <end position="107"/>
    </location>
</feature>
<keyword evidence="4 7" id="KW-1133">Transmembrane helix</keyword>
<evidence type="ECO:0000256" key="7">
    <source>
        <dbReference type="RuleBase" id="RU361218"/>
    </source>
</evidence>
<dbReference type="Pfam" id="PF00335">
    <property type="entry name" value="Tetraspanin"/>
    <property type="match status" value="1"/>
</dbReference>
<reference evidence="9" key="1">
    <citation type="journal article" date="2021" name="Elife">
        <title>Highly contiguous assemblies of 101 drosophilid genomes.</title>
        <authorList>
            <person name="Kim B.Y."/>
            <person name="Wang J.R."/>
            <person name="Miller D.E."/>
            <person name="Barmina O."/>
            <person name="Delaney E."/>
            <person name="Thompson A."/>
            <person name="Comeault A.A."/>
            <person name="Peede D."/>
            <person name="D'Agostino E.R."/>
            <person name="Pelaez J."/>
            <person name="Aguilar J.M."/>
            <person name="Haji D."/>
            <person name="Matsunaga T."/>
            <person name="Armstrong E.E."/>
            <person name="Zych M."/>
            <person name="Ogawa Y."/>
            <person name="Stamenkovic-Radak M."/>
            <person name="Jelic M."/>
            <person name="Veselinovic M.S."/>
            <person name="Tanaskovic M."/>
            <person name="Eric P."/>
            <person name="Gao J.J."/>
            <person name="Katoh T.K."/>
            <person name="Toda M.J."/>
            <person name="Watabe H."/>
            <person name="Watada M."/>
            <person name="Davis J.S."/>
            <person name="Moyle L.C."/>
            <person name="Manoli G."/>
            <person name="Bertolini E."/>
            <person name="Kostal V."/>
            <person name="Hawley R.S."/>
            <person name="Takahashi A."/>
            <person name="Jones C.D."/>
            <person name="Price D.K."/>
            <person name="Whiteman N."/>
            <person name="Kopp A."/>
            <person name="Matute D.R."/>
            <person name="Petrov D.A."/>
        </authorList>
    </citation>
    <scope>NUCLEOTIDE SEQUENCE [LARGE SCALE GENOMIC DNA]</scope>
</reference>
<dbReference type="EnsemblMetazoa" id="XM_017125537.1">
    <property type="protein sequence ID" value="XP_016981026.1"/>
    <property type="gene ID" value="LOC108046003"/>
</dbReference>
<dbReference type="RefSeq" id="XP_016981026.1">
    <property type="nucleotide sequence ID" value="XM_017125537.1"/>
</dbReference>
<dbReference type="OrthoDB" id="6239677at2759"/>
<feature type="transmembrane region" description="Helical" evidence="7">
    <location>
        <begin position="198"/>
        <end position="217"/>
    </location>
</feature>
<dbReference type="AlphaFoldDB" id="A0A6P4F6N2"/>
<evidence type="ECO:0000256" key="6">
    <source>
        <dbReference type="PIRSR" id="PIRSR002419-1"/>
    </source>
</evidence>
<sequence length="231" mass="25986">MYCTTRLLRYVLCVISGICALGGCLLIWYGAWLLDSLSDQQRVMGMDHGEDLAAVLCILLGTVVIVASVFGTVAVVKDSRTLLICYAVLLVLLLIIQFVMVSISYAASQESLPDSLRQGFDDLWDSQYEGNSTLNTYEEWLHCCGRNSAEDYLHLEKVLPSSCCLDQDCTNLLNLFLAGCENKFKEYVSGKTANFQSLSWFLILFEFAGSVTTCYLVDSIRNHRDRIRFYN</sequence>
<evidence type="ECO:0000313" key="8">
    <source>
        <dbReference type="EnsemblMetazoa" id="XP_016981026.1"/>
    </source>
</evidence>
<evidence type="ECO:0000256" key="3">
    <source>
        <dbReference type="ARBA" id="ARBA00022692"/>
    </source>
</evidence>
<evidence type="ECO:0000256" key="2">
    <source>
        <dbReference type="ARBA" id="ARBA00006840"/>
    </source>
</evidence>
<feature type="disulfide bond" evidence="6">
    <location>
        <begin position="144"/>
        <end position="164"/>
    </location>
</feature>
<dbReference type="Proteomes" id="UP001652680">
    <property type="component" value="Unassembled WGS sequence"/>
</dbReference>
<comment type="subcellular location">
    <subcellularLocation>
        <location evidence="1 7">Membrane</location>
        <topology evidence="1 7">Multi-pass membrane protein</topology>
    </subcellularLocation>
</comment>
<keyword evidence="3 7" id="KW-0812">Transmembrane</keyword>
<feature type="disulfide bond" evidence="6">
    <location>
        <begin position="143"/>
        <end position="180"/>
    </location>
</feature>
<dbReference type="InterPro" id="IPR008952">
    <property type="entry name" value="Tetraspanin_EC2_sf"/>
</dbReference>
<keyword evidence="5 7" id="KW-0472">Membrane</keyword>
<evidence type="ECO:0000313" key="9">
    <source>
        <dbReference type="Proteomes" id="UP001652680"/>
    </source>
</evidence>
<dbReference type="Gene3D" id="1.10.1450.10">
    <property type="entry name" value="Tetraspanin"/>
    <property type="match status" value="1"/>
</dbReference>
<accession>A0A6P4F6N2</accession>